<evidence type="ECO:0000313" key="3">
    <source>
        <dbReference type="EMBL" id="CDW73438.1"/>
    </source>
</evidence>
<feature type="region of interest" description="Disordered" evidence="2">
    <location>
        <begin position="255"/>
        <end position="299"/>
    </location>
</feature>
<accession>A0A077ZU54</accession>
<reference evidence="3 4" key="1">
    <citation type="submission" date="2014-06" db="EMBL/GenBank/DDBJ databases">
        <authorList>
            <person name="Swart Estienne"/>
        </authorList>
    </citation>
    <scope>NUCLEOTIDE SEQUENCE [LARGE SCALE GENOMIC DNA]</scope>
    <source>
        <strain evidence="3 4">130c</strain>
    </source>
</reference>
<name>A0A077ZU54_STYLE</name>
<dbReference type="EMBL" id="CCKQ01002346">
    <property type="protein sequence ID" value="CDW73438.1"/>
    <property type="molecule type" value="Genomic_DNA"/>
</dbReference>
<proteinExistence type="predicted"/>
<keyword evidence="4" id="KW-1185">Reference proteome</keyword>
<feature type="region of interest" description="Disordered" evidence="2">
    <location>
        <begin position="164"/>
        <end position="238"/>
    </location>
</feature>
<gene>
    <name evidence="3" type="primary">Contig1707.g1852</name>
    <name evidence="3" type="ORF">STYLEM_2415</name>
</gene>
<feature type="compositionally biased region" description="Basic and acidic residues" evidence="2">
    <location>
        <begin position="255"/>
        <end position="266"/>
    </location>
</feature>
<dbReference type="Proteomes" id="UP000039865">
    <property type="component" value="Unassembled WGS sequence"/>
</dbReference>
<keyword evidence="1" id="KW-0175">Coiled coil</keyword>
<evidence type="ECO:0000313" key="4">
    <source>
        <dbReference type="Proteomes" id="UP000039865"/>
    </source>
</evidence>
<evidence type="ECO:0000256" key="2">
    <source>
        <dbReference type="SAM" id="MobiDB-lite"/>
    </source>
</evidence>
<feature type="compositionally biased region" description="Polar residues" evidence="2">
    <location>
        <begin position="175"/>
        <end position="191"/>
    </location>
</feature>
<evidence type="ECO:0000256" key="1">
    <source>
        <dbReference type="SAM" id="Coils"/>
    </source>
</evidence>
<feature type="region of interest" description="Disordered" evidence="2">
    <location>
        <begin position="131"/>
        <end position="151"/>
    </location>
</feature>
<feature type="compositionally biased region" description="Polar residues" evidence="2">
    <location>
        <begin position="214"/>
        <end position="237"/>
    </location>
</feature>
<feature type="compositionally biased region" description="Polar residues" evidence="2">
    <location>
        <begin position="284"/>
        <end position="299"/>
    </location>
</feature>
<sequence length="466" mass="54785">MNNCKTTRKLYQPPHSQLSNYVQSPQTLFNEAEQHNHSQALNESSCIEDQMHHQYRREKYLLDQIRQLRIKNEDLENKYIGALEDNKKLKKRDQSQYSFIEKTTNFTKNDSKNISAVNTSRKDQRQMRTIDNGRGQSIKVTPIRGNRNNQSIGQEVFLIQDSDKNNENLDDPNSRRPQTQKANTCITSPKQLNLFNFKSKSKSKNQSSFDRKQTSTIDSTYPTQPNQQSTMESNYQPPTHCINRQMRRECCKLKQEQMERDKRERSQMSSRSNNSQSRSRMNQKSAQPAKNNLYQGSSQSQISVLSNRITKAPAGGFTAQTANSTLGSQHNHQNQCFEEINSNTTTCHKPKQTHIIYTQGIFSQKKQVNENDRYSPNKDLSYCLDDKYLEEDDEDNNFLQNNRQANVFQENRILNYDDRDRCEDHDNLIYNDDEDEEDGWNRKNLNRKSGHFQYQKYQHNQPIRFK</sequence>
<dbReference type="AlphaFoldDB" id="A0A077ZU54"/>
<dbReference type="InParanoid" id="A0A077ZU54"/>
<feature type="compositionally biased region" description="Low complexity" evidence="2">
    <location>
        <begin position="267"/>
        <end position="283"/>
    </location>
</feature>
<feature type="compositionally biased region" description="Low complexity" evidence="2">
    <location>
        <begin position="192"/>
        <end position="208"/>
    </location>
</feature>
<protein>
    <submittedName>
        <fullName evidence="3">Uncharacterized protein</fullName>
    </submittedName>
</protein>
<organism evidence="3 4">
    <name type="scientific">Stylonychia lemnae</name>
    <name type="common">Ciliate</name>
    <dbReference type="NCBI Taxonomy" id="5949"/>
    <lineage>
        <taxon>Eukaryota</taxon>
        <taxon>Sar</taxon>
        <taxon>Alveolata</taxon>
        <taxon>Ciliophora</taxon>
        <taxon>Intramacronucleata</taxon>
        <taxon>Spirotrichea</taxon>
        <taxon>Stichotrichia</taxon>
        <taxon>Sporadotrichida</taxon>
        <taxon>Oxytrichidae</taxon>
        <taxon>Stylonychinae</taxon>
        <taxon>Stylonychia</taxon>
    </lineage>
</organism>
<feature type="coiled-coil region" evidence="1">
    <location>
        <begin position="58"/>
        <end position="92"/>
    </location>
</feature>